<dbReference type="PANTHER" id="PTHR34131:SF3">
    <property type="entry name" value="(RAP ANNOTATION RELEASE2) GALACTOSE-BINDING LIKE DOMAIN CONTAINING PROTEIN"/>
    <property type="match status" value="1"/>
</dbReference>
<dbReference type="EMBL" id="JXUO01000067">
    <property type="protein sequence ID" value="KKZ15114.1"/>
    <property type="molecule type" value="Genomic_DNA"/>
</dbReference>
<dbReference type="Proteomes" id="UP000035054">
    <property type="component" value="Unassembled WGS sequence"/>
</dbReference>
<dbReference type="Pfam" id="PF09366">
    <property type="entry name" value="DUF1997"/>
    <property type="match status" value="1"/>
</dbReference>
<comment type="caution">
    <text evidence="1">The sequence shown here is derived from an EMBL/GenBank/DDBJ whole genome shotgun (WGS) entry which is preliminary data.</text>
</comment>
<name>A0A6N3X7V3_9SYNE</name>
<evidence type="ECO:0000313" key="1">
    <source>
        <dbReference type="EMBL" id="KKZ15114.1"/>
    </source>
</evidence>
<protein>
    <recommendedName>
        <fullName evidence="3">DUF1997 domain-containing protein</fullName>
    </recommendedName>
</protein>
<dbReference type="InterPro" id="IPR018971">
    <property type="entry name" value="DUF1997"/>
</dbReference>
<reference evidence="1 2" key="1">
    <citation type="submission" date="2015-01" db="EMBL/GenBank/DDBJ databases">
        <title>Lifestyle Evolution in Cyanobacterial Symbionts of Sponges.</title>
        <authorList>
            <person name="Burgsdorf I."/>
            <person name="Slaby B.M."/>
            <person name="Handley K.M."/>
            <person name="Haber M."/>
            <person name="Blom J."/>
            <person name="Marshall C.W."/>
            <person name="Gilbert J.A."/>
            <person name="Hentschel U."/>
            <person name="Steindler L."/>
        </authorList>
    </citation>
    <scope>NUCLEOTIDE SEQUENCE [LARGE SCALE GENOMIC DNA]</scope>
    <source>
        <strain evidence="1">142</strain>
    </source>
</reference>
<sequence length="189" mass="20842">MKLAFSARQKLGLAVPGSSENLSAYLRQEERVVRVLLGSDTLQVLGLAHYRCTLPRFKVFQLQMQPIVDLRTETFPQRLVIRSCQCRLKSTVLAANDFQLQLDSWLEARGEQLAGDASLAVQVSRPGLLRLIPQAVLEGTGERVLAGVLGGIKARISREFAQDFQIWCRESGVAPLPSAPPFPESSPES</sequence>
<proteinExistence type="predicted"/>
<evidence type="ECO:0008006" key="3">
    <source>
        <dbReference type="Google" id="ProtNLM"/>
    </source>
</evidence>
<dbReference type="PANTHER" id="PTHR34131">
    <property type="entry name" value="(RAP ANNOTATION RELEASE2) GALACTOSE-BINDING LIKE DOMAIN CONTAINING PROTEIN"/>
    <property type="match status" value="1"/>
</dbReference>
<accession>A0A6N3X7V3</accession>
<evidence type="ECO:0000313" key="2">
    <source>
        <dbReference type="Proteomes" id="UP000035054"/>
    </source>
</evidence>
<gene>
    <name evidence="1" type="ORF">TH68_02240</name>
</gene>
<dbReference type="AlphaFoldDB" id="A0A6N3X7V3"/>
<organism evidence="1 2">
    <name type="scientific">Candidatus Synechococcus spongiarum 142</name>
    <dbReference type="NCBI Taxonomy" id="1608213"/>
    <lineage>
        <taxon>Bacteria</taxon>
        <taxon>Bacillati</taxon>
        <taxon>Cyanobacteriota</taxon>
        <taxon>Cyanophyceae</taxon>
        <taxon>Synechococcales</taxon>
        <taxon>Synechococcaceae</taxon>
        <taxon>Synechococcus</taxon>
    </lineage>
</organism>